<comment type="similarity">
    <text evidence="2 6">Belongs to the FAD-dependent glycerol-3-phosphate dehydrogenase family.</text>
</comment>
<dbReference type="OrthoDB" id="9766796at2"/>
<dbReference type="Pfam" id="PF01266">
    <property type="entry name" value="DAO"/>
    <property type="match status" value="1"/>
</dbReference>
<dbReference type="InterPro" id="IPR031656">
    <property type="entry name" value="DAO_C"/>
</dbReference>
<proteinExistence type="inferred from homology"/>
<evidence type="ECO:0000313" key="11">
    <source>
        <dbReference type="Proteomes" id="UP000006250"/>
    </source>
</evidence>
<dbReference type="InterPro" id="IPR036188">
    <property type="entry name" value="FAD/NAD-bd_sf"/>
</dbReference>
<dbReference type="InterPro" id="IPR006076">
    <property type="entry name" value="FAD-dep_OxRdtase"/>
</dbReference>
<evidence type="ECO:0000256" key="3">
    <source>
        <dbReference type="ARBA" id="ARBA00022630"/>
    </source>
</evidence>
<accession>E1JTK7</accession>
<dbReference type="eggNOG" id="COG0578">
    <property type="taxonomic scope" value="Bacteria"/>
</dbReference>
<dbReference type="RefSeq" id="WP_005991600.1">
    <property type="nucleotide sequence ID" value="NZ_AECZ01000004.1"/>
</dbReference>
<dbReference type="Gene3D" id="3.30.9.10">
    <property type="entry name" value="D-Amino Acid Oxidase, subunit A, domain 2"/>
    <property type="match status" value="1"/>
</dbReference>
<gene>
    <name evidence="10" type="ORF">DesfrDRAFT_0956</name>
</gene>
<dbReference type="PRINTS" id="PR01001">
    <property type="entry name" value="FADG3PDH"/>
</dbReference>
<comment type="caution">
    <text evidence="10">The sequence shown here is derived from an EMBL/GenBank/DDBJ whole genome shotgun (WGS) entry which is preliminary data.</text>
</comment>
<evidence type="ECO:0000256" key="7">
    <source>
        <dbReference type="SAM" id="MobiDB-lite"/>
    </source>
</evidence>
<dbReference type="GO" id="GO:0009331">
    <property type="term" value="C:glycerol-3-phosphate dehydrogenase (FAD) complex"/>
    <property type="evidence" value="ECO:0007669"/>
    <property type="project" value="UniProtKB-UniRule"/>
</dbReference>
<organism evidence="10 11">
    <name type="scientific">Solidesulfovibrio fructosivorans JJ]</name>
    <dbReference type="NCBI Taxonomy" id="596151"/>
    <lineage>
        <taxon>Bacteria</taxon>
        <taxon>Pseudomonadati</taxon>
        <taxon>Thermodesulfobacteriota</taxon>
        <taxon>Desulfovibrionia</taxon>
        <taxon>Desulfovibrionales</taxon>
        <taxon>Desulfovibrionaceae</taxon>
        <taxon>Solidesulfovibrio</taxon>
    </lineage>
</organism>
<dbReference type="STRING" id="596151.DesfrDRAFT_0956"/>
<feature type="domain" description="FAD dependent oxidoreductase" evidence="8">
    <location>
        <begin position="17"/>
        <end position="378"/>
    </location>
</feature>
<evidence type="ECO:0000256" key="5">
    <source>
        <dbReference type="ARBA" id="ARBA00023002"/>
    </source>
</evidence>
<dbReference type="Proteomes" id="UP000006250">
    <property type="component" value="Unassembled WGS sequence"/>
</dbReference>
<evidence type="ECO:0000256" key="2">
    <source>
        <dbReference type="ARBA" id="ARBA00007330"/>
    </source>
</evidence>
<keyword evidence="3 6" id="KW-0285">Flavoprotein</keyword>
<evidence type="ECO:0000259" key="8">
    <source>
        <dbReference type="Pfam" id="PF01266"/>
    </source>
</evidence>
<dbReference type="PROSITE" id="PS51257">
    <property type="entry name" value="PROKAR_LIPOPROTEIN"/>
    <property type="match status" value="1"/>
</dbReference>
<dbReference type="GO" id="GO:0004368">
    <property type="term" value="F:glycerol-3-phosphate dehydrogenase (quinone) activity"/>
    <property type="evidence" value="ECO:0007669"/>
    <property type="project" value="UniProtKB-EC"/>
</dbReference>
<evidence type="ECO:0000256" key="4">
    <source>
        <dbReference type="ARBA" id="ARBA00022827"/>
    </source>
</evidence>
<sequence length="575" mass="62772">MDRQEQLARLQDGETFDLLVIGGGATGCGIALDAATRGLRVALVERDDFAQGTSSKSTKLVHGGVRYLEKAILKCDREQFNLVREGLRERGRLLKNAPHLAHAIRLMTPVKTWFQAAYIFAGLVLYDLLAGRLSLGHSRVVTRRKAKKLFPQLNLDDYKAAVIYADGQFNDARMAVTLARTAAAYGAVCANHVEVTGLVKENGRIRGANLRDRQSGRAWTVAAKGVINATGPFADAIRRMDDPDAPGMLKVSSGIHILLESGTVPDDLSLMIPRTEDGRVLFMIPWQGHVLFGTTDEPADITVDPAPDCKDVDYLLRYASAYLRKPVTGRDVLAVWNGLRPLVFDPKKGSTQELARTHVLTESPSGLLTMAGGKWTSYRAMAEDAVDAACAAFGLGEGRPCVTRELRLIGSRAYYPEAWRDLAARENIAEELARSLYSLYGDEAGTVLALGRELDLLTPIHPEHPYIGAEVAFAVRREMAVRLGDVLLRRLPLGLVDMRHAEEAAPVVAAIMGRELGWDEDRRVREVESARRLLATWFSGQDASQAGSADTLAEEGLGKQPCSRPEGDGPTVEAL</sequence>
<dbReference type="SUPFAM" id="SSF51905">
    <property type="entry name" value="FAD/NAD(P)-binding domain"/>
    <property type="match status" value="1"/>
</dbReference>
<keyword evidence="4" id="KW-0274">FAD</keyword>
<comment type="cofactor">
    <cofactor evidence="1 6">
        <name>FAD</name>
        <dbReference type="ChEBI" id="CHEBI:57692"/>
    </cofactor>
</comment>
<comment type="catalytic activity">
    <reaction evidence="6">
        <text>a quinone + sn-glycerol 3-phosphate = dihydroxyacetone phosphate + a quinol</text>
        <dbReference type="Rhea" id="RHEA:18977"/>
        <dbReference type="ChEBI" id="CHEBI:24646"/>
        <dbReference type="ChEBI" id="CHEBI:57597"/>
        <dbReference type="ChEBI" id="CHEBI:57642"/>
        <dbReference type="ChEBI" id="CHEBI:132124"/>
        <dbReference type="EC" id="1.1.5.3"/>
    </reaction>
</comment>
<dbReference type="InterPro" id="IPR000447">
    <property type="entry name" value="G3P_DH_FAD-dep"/>
</dbReference>
<dbReference type="Gene3D" id="3.50.50.60">
    <property type="entry name" value="FAD/NAD(P)-binding domain"/>
    <property type="match status" value="1"/>
</dbReference>
<dbReference type="EMBL" id="AECZ01000004">
    <property type="protein sequence ID" value="EFL52467.1"/>
    <property type="molecule type" value="Genomic_DNA"/>
</dbReference>
<dbReference type="Gene3D" id="1.10.8.870">
    <property type="entry name" value="Alpha-glycerophosphate oxidase, cap domain"/>
    <property type="match status" value="1"/>
</dbReference>
<evidence type="ECO:0000313" key="10">
    <source>
        <dbReference type="EMBL" id="EFL52467.1"/>
    </source>
</evidence>
<reference evidence="10 11" key="1">
    <citation type="submission" date="2010-08" db="EMBL/GenBank/DDBJ databases">
        <title>The draft genome of Desulfovibrio fructosovorans JJ.</title>
        <authorList>
            <consortium name="US DOE Joint Genome Institute (JGI-PGF)"/>
            <person name="Lucas S."/>
            <person name="Copeland A."/>
            <person name="Lapidus A."/>
            <person name="Cheng J.-F."/>
            <person name="Bruce D."/>
            <person name="Goodwin L."/>
            <person name="Pitluck S."/>
            <person name="Land M.L."/>
            <person name="Hauser L."/>
            <person name="Chang Y.-J."/>
            <person name="Jeffries C."/>
            <person name="Wall J.D."/>
            <person name="Stahl D.A."/>
            <person name="Arkin A.P."/>
            <person name="Dehal P."/>
            <person name="Stolyar S.M."/>
            <person name="Hazen T.C."/>
            <person name="Woyke T.J."/>
        </authorList>
    </citation>
    <scope>NUCLEOTIDE SEQUENCE [LARGE SCALE GENOMIC DNA]</scope>
    <source>
        <strain evidence="10 11">JJ</strain>
    </source>
</reference>
<keyword evidence="5 6" id="KW-0560">Oxidoreductase</keyword>
<evidence type="ECO:0000259" key="9">
    <source>
        <dbReference type="Pfam" id="PF16901"/>
    </source>
</evidence>
<dbReference type="Pfam" id="PF16901">
    <property type="entry name" value="DAO_C"/>
    <property type="match status" value="1"/>
</dbReference>
<dbReference type="PROSITE" id="PS00977">
    <property type="entry name" value="FAD_G3PDH_1"/>
    <property type="match status" value="1"/>
</dbReference>
<dbReference type="AlphaFoldDB" id="E1JTK7"/>
<feature type="domain" description="Alpha-glycerophosphate oxidase C-terminal" evidence="9">
    <location>
        <begin position="401"/>
        <end position="523"/>
    </location>
</feature>
<feature type="region of interest" description="Disordered" evidence="7">
    <location>
        <begin position="543"/>
        <end position="575"/>
    </location>
</feature>
<evidence type="ECO:0000256" key="1">
    <source>
        <dbReference type="ARBA" id="ARBA00001974"/>
    </source>
</evidence>
<protein>
    <recommendedName>
        <fullName evidence="6">Glycerol-3-phosphate dehydrogenase</fullName>
        <ecNumber evidence="6">1.1.5.3</ecNumber>
    </recommendedName>
</protein>
<name>E1JTK7_SOLFR</name>
<dbReference type="PANTHER" id="PTHR11985">
    <property type="entry name" value="GLYCEROL-3-PHOSPHATE DEHYDROGENASE"/>
    <property type="match status" value="1"/>
</dbReference>
<keyword evidence="11" id="KW-1185">Reference proteome</keyword>
<evidence type="ECO:0000256" key="6">
    <source>
        <dbReference type="RuleBase" id="RU361217"/>
    </source>
</evidence>
<dbReference type="EC" id="1.1.5.3" evidence="6"/>
<dbReference type="PANTHER" id="PTHR11985:SF15">
    <property type="entry name" value="GLYCEROL-3-PHOSPHATE DEHYDROGENASE, MITOCHONDRIAL"/>
    <property type="match status" value="1"/>
</dbReference>
<dbReference type="InterPro" id="IPR038299">
    <property type="entry name" value="DAO_C_sf"/>
</dbReference>
<dbReference type="GO" id="GO:0006072">
    <property type="term" value="P:glycerol-3-phosphate metabolic process"/>
    <property type="evidence" value="ECO:0007669"/>
    <property type="project" value="UniProtKB-UniRule"/>
</dbReference>
<dbReference type="PROSITE" id="PS00978">
    <property type="entry name" value="FAD_G3PDH_2"/>
    <property type="match status" value="1"/>
</dbReference>